<keyword evidence="4" id="KW-1185">Reference proteome</keyword>
<dbReference type="PANTHER" id="PTHR40465">
    <property type="entry name" value="CHROMOSOME 1, WHOLE GENOME SHOTGUN SEQUENCE"/>
    <property type="match status" value="1"/>
</dbReference>
<dbReference type="EMBL" id="JARKIB010000163">
    <property type="protein sequence ID" value="KAJ7729756.1"/>
    <property type="molecule type" value="Genomic_DNA"/>
</dbReference>
<protein>
    <recommendedName>
        <fullName evidence="2">DUF6534 domain-containing protein</fullName>
    </recommendedName>
</protein>
<feature type="domain" description="DUF6534" evidence="2">
    <location>
        <begin position="168"/>
        <end position="257"/>
    </location>
</feature>
<dbReference type="AlphaFoldDB" id="A0AAD7HW25"/>
<name>A0AAD7HW25_9AGAR</name>
<keyword evidence="1" id="KW-1133">Transmembrane helix</keyword>
<accession>A0AAD7HW25</accession>
<feature type="transmembrane region" description="Helical" evidence="1">
    <location>
        <begin position="49"/>
        <end position="72"/>
    </location>
</feature>
<keyword evidence="1" id="KW-0472">Membrane</keyword>
<sequence>MSTPGFDPISTIGALQIGVFFAVCLFGAVTVQVALYYTRFPSDSNVLKGLVVLVWFLDFGHTFAICDAMYIMTVVQYGHPELLEFVPDSLNAAILLSGLIGPLQQGWFAYRLYRFSHSYYLPLFCAFLSTCRAGGSIVLGTIALGRMPVLLFVEEWGWLVALLLILGVVTDIILVISLCFQLSTWRGDGFQRMNRLVNRLMQWSIETGLITSFGAMSLLICFVKMPDNWTEVYWIAISLVLCKLYSNSLMFSLNARKPELHISDFERRGSLPSLYSADPLTSEFKVQDVRFQAPASVKWRSSFSAVSLHNSYIFPPGEGMPPLAP</sequence>
<feature type="transmembrane region" description="Helical" evidence="1">
    <location>
        <begin position="203"/>
        <end position="226"/>
    </location>
</feature>
<reference evidence="3" key="1">
    <citation type="submission" date="2023-03" db="EMBL/GenBank/DDBJ databases">
        <title>Massive genome expansion in bonnet fungi (Mycena s.s.) driven by repeated elements and novel gene families across ecological guilds.</title>
        <authorList>
            <consortium name="Lawrence Berkeley National Laboratory"/>
            <person name="Harder C.B."/>
            <person name="Miyauchi S."/>
            <person name="Viragh M."/>
            <person name="Kuo A."/>
            <person name="Thoen E."/>
            <person name="Andreopoulos B."/>
            <person name="Lu D."/>
            <person name="Skrede I."/>
            <person name="Drula E."/>
            <person name="Henrissat B."/>
            <person name="Morin E."/>
            <person name="Kohler A."/>
            <person name="Barry K."/>
            <person name="LaButti K."/>
            <person name="Morin E."/>
            <person name="Salamov A."/>
            <person name="Lipzen A."/>
            <person name="Mereny Z."/>
            <person name="Hegedus B."/>
            <person name="Baldrian P."/>
            <person name="Stursova M."/>
            <person name="Weitz H."/>
            <person name="Taylor A."/>
            <person name="Grigoriev I.V."/>
            <person name="Nagy L.G."/>
            <person name="Martin F."/>
            <person name="Kauserud H."/>
        </authorList>
    </citation>
    <scope>NUCLEOTIDE SEQUENCE</scope>
    <source>
        <strain evidence="3">CBHHK182m</strain>
    </source>
</reference>
<evidence type="ECO:0000313" key="3">
    <source>
        <dbReference type="EMBL" id="KAJ7729756.1"/>
    </source>
</evidence>
<feature type="transmembrane region" description="Helical" evidence="1">
    <location>
        <begin position="12"/>
        <end position="37"/>
    </location>
</feature>
<evidence type="ECO:0000259" key="2">
    <source>
        <dbReference type="Pfam" id="PF20152"/>
    </source>
</evidence>
<evidence type="ECO:0000256" key="1">
    <source>
        <dbReference type="SAM" id="Phobius"/>
    </source>
</evidence>
<organism evidence="3 4">
    <name type="scientific">Mycena metata</name>
    <dbReference type="NCBI Taxonomy" id="1033252"/>
    <lineage>
        <taxon>Eukaryota</taxon>
        <taxon>Fungi</taxon>
        <taxon>Dikarya</taxon>
        <taxon>Basidiomycota</taxon>
        <taxon>Agaricomycotina</taxon>
        <taxon>Agaricomycetes</taxon>
        <taxon>Agaricomycetidae</taxon>
        <taxon>Agaricales</taxon>
        <taxon>Marasmiineae</taxon>
        <taxon>Mycenaceae</taxon>
        <taxon>Mycena</taxon>
    </lineage>
</organism>
<keyword evidence="1" id="KW-0812">Transmembrane</keyword>
<feature type="transmembrane region" description="Helical" evidence="1">
    <location>
        <begin position="92"/>
        <end position="113"/>
    </location>
</feature>
<proteinExistence type="predicted"/>
<dbReference type="InterPro" id="IPR045339">
    <property type="entry name" value="DUF6534"/>
</dbReference>
<feature type="transmembrane region" description="Helical" evidence="1">
    <location>
        <begin position="120"/>
        <end position="144"/>
    </location>
</feature>
<dbReference type="Pfam" id="PF20152">
    <property type="entry name" value="DUF6534"/>
    <property type="match status" value="1"/>
</dbReference>
<dbReference type="Proteomes" id="UP001215598">
    <property type="component" value="Unassembled WGS sequence"/>
</dbReference>
<dbReference type="PANTHER" id="PTHR40465:SF1">
    <property type="entry name" value="DUF6534 DOMAIN-CONTAINING PROTEIN"/>
    <property type="match status" value="1"/>
</dbReference>
<comment type="caution">
    <text evidence="3">The sequence shown here is derived from an EMBL/GenBank/DDBJ whole genome shotgun (WGS) entry which is preliminary data.</text>
</comment>
<gene>
    <name evidence="3" type="ORF">B0H16DRAFT_1734059</name>
</gene>
<feature type="transmembrane region" description="Helical" evidence="1">
    <location>
        <begin position="232"/>
        <end position="253"/>
    </location>
</feature>
<feature type="transmembrane region" description="Helical" evidence="1">
    <location>
        <begin position="156"/>
        <end position="182"/>
    </location>
</feature>
<evidence type="ECO:0000313" key="4">
    <source>
        <dbReference type="Proteomes" id="UP001215598"/>
    </source>
</evidence>